<evidence type="ECO:0000313" key="1">
    <source>
        <dbReference type="EMBL" id="CAE08456.1"/>
    </source>
</evidence>
<protein>
    <submittedName>
        <fullName evidence="1">Uncharacterized protein</fullName>
    </submittedName>
</protein>
<dbReference type="KEGG" id="syw:SYNW1941"/>
<accession>Q7U4X2</accession>
<sequence length="122" mass="14245">MSPAMINERVQISLKPKGRACFIDVSAITEDQSDYKRVQIKEADLGRKLGYTEMLDVISYSIWHNPAWEPRWLQHPSNPSSYQQPLRPLQKLLKLWLNPRDLGASPKHLQRLQPHEYIASHF</sequence>
<organism evidence="1 2">
    <name type="scientific">Parasynechococcus marenigrum (strain WH8102)</name>
    <dbReference type="NCBI Taxonomy" id="84588"/>
    <lineage>
        <taxon>Bacteria</taxon>
        <taxon>Bacillati</taxon>
        <taxon>Cyanobacteriota</taxon>
        <taxon>Cyanophyceae</taxon>
        <taxon>Synechococcales</taxon>
        <taxon>Prochlorococcaceae</taxon>
        <taxon>Parasynechococcus</taxon>
        <taxon>Parasynechococcus marenigrum</taxon>
    </lineage>
</organism>
<proteinExistence type="predicted"/>
<gene>
    <name evidence="1" type="ordered locus">SYNW1941</name>
</gene>
<dbReference type="EMBL" id="BX569694">
    <property type="protein sequence ID" value="CAE08456.1"/>
    <property type="molecule type" value="Genomic_DNA"/>
</dbReference>
<dbReference type="HOGENOM" id="CLU_2025609_0_0_3"/>
<dbReference type="AlphaFoldDB" id="Q7U4X2"/>
<reference evidence="1 2" key="1">
    <citation type="journal article" date="2003" name="Nature">
        <title>The genome of a motile marine Synechococcus.</title>
        <authorList>
            <person name="Palenik B."/>
            <person name="Brahamsha B."/>
            <person name="Larimer F."/>
            <person name="Land M."/>
            <person name="Hauser L."/>
            <person name="Chain P."/>
            <person name="Lamerdin J."/>
            <person name="Regala W."/>
            <person name="Allen E.A."/>
            <person name="McCarren J."/>
            <person name="Paulsen I."/>
            <person name="Dufresne A."/>
            <person name="Partensky F."/>
            <person name="Webb E."/>
            <person name="Waterbury J."/>
        </authorList>
    </citation>
    <scope>NUCLEOTIDE SEQUENCE [LARGE SCALE GENOMIC DNA]</scope>
    <source>
        <strain evidence="1 2">WH8102</strain>
    </source>
</reference>
<keyword evidence="2" id="KW-1185">Reference proteome</keyword>
<evidence type="ECO:0000313" key="2">
    <source>
        <dbReference type="Proteomes" id="UP000001422"/>
    </source>
</evidence>
<dbReference type="Proteomes" id="UP000001422">
    <property type="component" value="Chromosome"/>
</dbReference>
<name>Q7U4X2_PARMW</name>